<proteinExistence type="predicted"/>
<evidence type="ECO:0000313" key="2">
    <source>
        <dbReference type="Proteomes" id="UP000075881"/>
    </source>
</evidence>
<reference evidence="2" key="1">
    <citation type="submission" date="2013-03" db="EMBL/GenBank/DDBJ databases">
        <title>The Genome Sequence of Anopheles christyi ACHKN1017.</title>
        <authorList>
            <consortium name="The Broad Institute Genomics Platform"/>
            <person name="Neafsey D.E."/>
            <person name="Besansky N."/>
            <person name="Walker B."/>
            <person name="Young S.K."/>
            <person name="Zeng Q."/>
            <person name="Gargeya S."/>
            <person name="Fitzgerald M."/>
            <person name="Haas B."/>
            <person name="Abouelleil A."/>
            <person name="Allen A.W."/>
            <person name="Alvarado L."/>
            <person name="Arachchi H.M."/>
            <person name="Berlin A.M."/>
            <person name="Chapman S.B."/>
            <person name="Gainer-Dewar J."/>
            <person name="Goldberg J."/>
            <person name="Griggs A."/>
            <person name="Gujja S."/>
            <person name="Hansen M."/>
            <person name="Howarth C."/>
            <person name="Imamovic A."/>
            <person name="Ireland A."/>
            <person name="Larimer J."/>
            <person name="McCowan C."/>
            <person name="Murphy C."/>
            <person name="Pearson M."/>
            <person name="Poon T.W."/>
            <person name="Priest M."/>
            <person name="Roberts A."/>
            <person name="Saif S."/>
            <person name="Shea T."/>
            <person name="Sisk P."/>
            <person name="Sykes S."/>
            <person name="Wortman J."/>
            <person name="Nusbaum C."/>
            <person name="Birren B."/>
        </authorList>
    </citation>
    <scope>NUCLEOTIDE SEQUENCE [LARGE SCALE GENOMIC DNA]</scope>
    <source>
        <strain evidence="2">ACHKN1017</strain>
    </source>
</reference>
<organism evidence="1 2">
    <name type="scientific">Anopheles christyi</name>
    <dbReference type="NCBI Taxonomy" id="43041"/>
    <lineage>
        <taxon>Eukaryota</taxon>
        <taxon>Metazoa</taxon>
        <taxon>Ecdysozoa</taxon>
        <taxon>Arthropoda</taxon>
        <taxon>Hexapoda</taxon>
        <taxon>Insecta</taxon>
        <taxon>Pterygota</taxon>
        <taxon>Neoptera</taxon>
        <taxon>Endopterygota</taxon>
        <taxon>Diptera</taxon>
        <taxon>Nematocera</taxon>
        <taxon>Culicoidea</taxon>
        <taxon>Culicidae</taxon>
        <taxon>Anophelinae</taxon>
        <taxon>Anopheles</taxon>
    </lineage>
</organism>
<dbReference type="VEuPathDB" id="VectorBase:ACHR007369"/>
<accession>A0A182K9D2</accession>
<dbReference type="EnsemblMetazoa" id="ACHR007369-RA">
    <property type="protein sequence ID" value="ACHR007369-PA"/>
    <property type="gene ID" value="ACHR007369"/>
</dbReference>
<reference evidence="1" key="2">
    <citation type="submission" date="2020-05" db="UniProtKB">
        <authorList>
            <consortium name="EnsemblMetazoa"/>
        </authorList>
    </citation>
    <scope>IDENTIFICATION</scope>
    <source>
        <strain evidence="1">ACHKN1017</strain>
    </source>
</reference>
<dbReference type="AlphaFoldDB" id="A0A182K9D2"/>
<dbReference type="Proteomes" id="UP000075881">
    <property type="component" value="Unassembled WGS sequence"/>
</dbReference>
<sequence>MKQQEPLTFQRIAGHLEETYYSAELESWHRTFMHRVVTICKEALEIEWTDSSDQYPASFKRDVTELVVELVHNRNQLCNAR</sequence>
<protein>
    <submittedName>
        <fullName evidence="1">Uncharacterized protein</fullName>
    </submittedName>
</protein>
<evidence type="ECO:0000313" key="1">
    <source>
        <dbReference type="EnsemblMetazoa" id="ACHR007369-PA"/>
    </source>
</evidence>
<name>A0A182K9D2_9DIPT</name>
<keyword evidence="2" id="KW-1185">Reference proteome</keyword>